<dbReference type="GeneID" id="3923787"/>
<feature type="region of interest" description="Disordered" evidence="1">
    <location>
        <begin position="1122"/>
        <end position="1153"/>
    </location>
</feature>
<feature type="region of interest" description="Disordered" evidence="1">
    <location>
        <begin position="1174"/>
        <end position="1218"/>
    </location>
</feature>
<dbReference type="eggNOG" id="arCOG11191">
    <property type="taxonomic scope" value="Archaea"/>
</dbReference>
<organism evidence="2 3">
    <name type="scientific">Methanospirillum hungatei JF-1 (strain ATCC 27890 / DSM 864 / NBRC 100397 / JF-1)</name>
    <dbReference type="NCBI Taxonomy" id="323259"/>
    <lineage>
        <taxon>Archaea</taxon>
        <taxon>Methanobacteriati</taxon>
        <taxon>Methanobacteriota</taxon>
        <taxon>Stenosarchaea group</taxon>
        <taxon>Methanomicrobia</taxon>
        <taxon>Methanomicrobiales</taxon>
        <taxon>Methanospirillaceae</taxon>
        <taxon>Methanospirillum</taxon>
    </lineage>
</organism>
<gene>
    <name evidence="2" type="ordered locus">Mhun_2047</name>
</gene>
<dbReference type="EnsemblBacteria" id="ABD41755">
    <property type="protein sequence ID" value="ABD41755"/>
    <property type="gene ID" value="Mhun_2047"/>
</dbReference>
<dbReference type="Proteomes" id="UP000001941">
    <property type="component" value="Chromosome"/>
</dbReference>
<feature type="compositionally biased region" description="Basic and acidic residues" evidence="1">
    <location>
        <begin position="930"/>
        <end position="1088"/>
    </location>
</feature>
<evidence type="ECO:0000313" key="3">
    <source>
        <dbReference type="Proteomes" id="UP000001941"/>
    </source>
</evidence>
<proteinExistence type="predicted"/>
<name>Q2FQZ8_METHJ</name>
<accession>Q2FQZ8</accession>
<feature type="region of interest" description="Disordered" evidence="1">
    <location>
        <begin position="922"/>
        <end position="1088"/>
    </location>
</feature>
<feature type="compositionally biased region" description="Basic and acidic residues" evidence="1">
    <location>
        <begin position="1508"/>
        <end position="1519"/>
    </location>
</feature>
<feature type="region of interest" description="Disordered" evidence="1">
    <location>
        <begin position="1353"/>
        <end position="1374"/>
    </location>
</feature>
<keyword evidence="3" id="KW-1185">Reference proteome</keyword>
<dbReference type="EMBL" id="CP000254">
    <property type="protein sequence ID" value="ABD41755.1"/>
    <property type="molecule type" value="Genomic_DNA"/>
</dbReference>
<dbReference type="STRING" id="323259.Mhun_2047"/>
<feature type="region of interest" description="Disordered" evidence="1">
    <location>
        <begin position="1497"/>
        <end position="1519"/>
    </location>
</feature>
<feature type="compositionally biased region" description="Basic and acidic residues" evidence="1">
    <location>
        <begin position="1256"/>
        <end position="1278"/>
    </location>
</feature>
<dbReference type="KEGG" id="mhu:Mhun_2047"/>
<dbReference type="InParanoid" id="Q2FQZ8"/>
<evidence type="ECO:0000256" key="1">
    <source>
        <dbReference type="SAM" id="MobiDB-lite"/>
    </source>
</evidence>
<evidence type="ECO:0000313" key="2">
    <source>
        <dbReference type="EMBL" id="ABD41755.1"/>
    </source>
</evidence>
<dbReference type="HOGENOM" id="CLU_247806_0_0_2"/>
<feature type="region of interest" description="Disordered" evidence="1">
    <location>
        <begin position="1247"/>
        <end position="1278"/>
    </location>
</feature>
<protein>
    <submittedName>
        <fullName evidence="2">Uncharacterized protein</fullName>
    </submittedName>
</protein>
<sequence>MKFSKPIPYHPDTRTLGPVSMKIWFYLADNKRVKLNHASASLTPGSGWEGLVDLKTRYILDNTTFQIDASLKRPLRLSEYQGLILTKRSIPIQSTLTPEGSVPGMGIPVPIGGAPVIDQIDLTIPDIPHPELITDVYYAGNDESGHPVAVVQATVNLPFTFTEEEIAGITECISISVTDGRTAITEGPEIIEGQYKKRFITGNAPPDVMQKSGVIVTVRSSVAGLLLAEEVSLTFAPSLSYILNIKPSRSLFVTVKDPAHLHAEVFSQDESGTLRQVPDSELHLDLPSGISEFLSVSPITARGVLNAAITQTRPTNLQEIEFSLNASVHEDAVPPQTITVHFNAPASRSIETRFESDKNAISPFLIPDRAILLVRFSTDAPEAPIWTFERAQPDGWLDEPSTPVDYGDGWTAVALKATPPDPEYTGDPPASEDIIITATSGNTRSGPVSVPVLLLKRPTIEADTYQVTLVKGIKETVRVQVRIDHGGSESWVFAIDPEKTLKRVNATITGLDDTHAEIAMTEQDSPDERSESLYDSETVIVTASPRSGELSFPLECHIAVIISKEGLFIDTIARRKDTGMYHVPVPNSQMDSSALLDFYYLVLTEDNQIISHTSAITDPSPLDFTTMEDEKTKPYNAAKGSGLTFVSSGVRQLNTPSAVYSVSMIRPIPFDGTPIPVRCRATVQNHAGSEETGYCDFILALETDNVNPGSASWEIEVRRCERIINTMAPEQARPELHTLLSKRKQVLGVEGLVQLRWMIYNRAYRLCLEEAQDYLDAANRYDQIIEALEWVKWAGDLAFNAALGTVVGPFGAIAINHVKGKILGALEAYQMGTPPESFISFDDIKGITEGKLIDPDQLAKLTGERRWLAWGLFAGYHFLKTLIYGDPPNNTVVGAAKETARQLRDEVIADWLNSTVKDHGTKQVSGIIRGGKEETGGKKKPDLTQKKPVPEGKPGDEKAKEEGKTKPDEVKQKEETGKEKESPEGKDKEDKKKPDERQAKEGKKTADEKLKEATSEYDRLKSEYDAIKDKSSKEAKEAAKRRDNARLAMEKAKAESLADKNIADSQKEVDAREKMKFEEGRKEGRNKVNELKDAWENLQKNPDDPAAKKRFSEVCEKVQKDKHAMHVLNDEPHILDGKTRKPGEESPLRRDFNEHWKQTYDNVDRRVKQRIADQLNQNLKPGERPYGPDDIEIAKITNVKDATPRTPDQESTKSTFDRDVTYRKPKQQMRIDPHTGKAVIDMKTGQPVYDPVIDPRTGKPEMEDVKSTNEPVRDVKGNTRTENGKLVEQEGTGSRDIYNQEFYRERHGEYPYKTDASGRVITGPDGKPVIDQAKCNEYAEHMDQTVTDRFHTDAYGGGKEDIGPATRGDMKGKPYKDLEATTRTMETKVYEWYDRAERAMKSGDPKAAGAYKEEGMRQLTKQFKNQIEPVVNKYNELAGYPDPPIARIPENVRAGVEIMNRVGKDGFTPADAEAALAHMGESPRSIIQKMSGILESGQKHMSAGQRQQLHEYLKTLPDE</sequence>
<feature type="compositionally biased region" description="Basic and acidic residues" evidence="1">
    <location>
        <begin position="1207"/>
        <end position="1218"/>
    </location>
</feature>
<reference evidence="3" key="1">
    <citation type="journal article" date="2016" name="Stand. Genomic Sci.">
        <title>Complete genome sequence of Methanospirillum hungatei type strain JF1.</title>
        <authorList>
            <person name="Gunsalus R.P."/>
            <person name="Cook L.E."/>
            <person name="Crable B."/>
            <person name="Rohlin L."/>
            <person name="McDonald E."/>
            <person name="Mouttaki H."/>
            <person name="Sieber J.R."/>
            <person name="Poweleit N."/>
            <person name="Zhou H."/>
            <person name="Lapidus A.L."/>
            <person name="Daligault H.E."/>
            <person name="Land M."/>
            <person name="Gilna P."/>
            <person name="Ivanova N."/>
            <person name="Kyrpides N."/>
            <person name="Culley D.E."/>
            <person name="McInerney M.J."/>
        </authorList>
    </citation>
    <scope>NUCLEOTIDE SEQUENCE [LARGE SCALE GENOMIC DNA]</scope>
    <source>
        <strain evidence="3">ATCC 27890 / DSM 864 / NBRC 100397 / JF-1</strain>
    </source>
</reference>
<dbReference type="RefSeq" id="WP_011449014.1">
    <property type="nucleotide sequence ID" value="NC_007796.1"/>
</dbReference>